<proteinExistence type="predicted"/>
<keyword evidence="2" id="KW-1185">Reference proteome</keyword>
<dbReference type="RefSeq" id="WP_379976926.1">
    <property type="nucleotide sequence ID" value="NZ_JBHSFV010000001.1"/>
</dbReference>
<dbReference type="Proteomes" id="UP001596043">
    <property type="component" value="Unassembled WGS sequence"/>
</dbReference>
<evidence type="ECO:0000313" key="1">
    <source>
        <dbReference type="EMBL" id="MFC4632724.1"/>
    </source>
</evidence>
<organism evidence="1 2">
    <name type="scientific">Dokdonia ponticola</name>
    <dbReference type="NCBI Taxonomy" id="2041041"/>
    <lineage>
        <taxon>Bacteria</taxon>
        <taxon>Pseudomonadati</taxon>
        <taxon>Bacteroidota</taxon>
        <taxon>Flavobacteriia</taxon>
        <taxon>Flavobacteriales</taxon>
        <taxon>Flavobacteriaceae</taxon>
        <taxon>Dokdonia</taxon>
    </lineage>
</organism>
<gene>
    <name evidence="1" type="ORF">ACFO3O_02335</name>
</gene>
<comment type="caution">
    <text evidence="1">The sequence shown here is derived from an EMBL/GenBank/DDBJ whole genome shotgun (WGS) entry which is preliminary data.</text>
</comment>
<protein>
    <recommendedName>
        <fullName evidence="3">Phage portal protein</fullName>
    </recommendedName>
</protein>
<evidence type="ECO:0000313" key="2">
    <source>
        <dbReference type="Proteomes" id="UP001596043"/>
    </source>
</evidence>
<name>A0ABV9HS10_9FLAO</name>
<accession>A0ABV9HS10</accession>
<reference evidence="2" key="1">
    <citation type="journal article" date="2019" name="Int. J. Syst. Evol. Microbiol.">
        <title>The Global Catalogue of Microorganisms (GCM) 10K type strain sequencing project: providing services to taxonomists for standard genome sequencing and annotation.</title>
        <authorList>
            <consortium name="The Broad Institute Genomics Platform"/>
            <consortium name="The Broad Institute Genome Sequencing Center for Infectious Disease"/>
            <person name="Wu L."/>
            <person name="Ma J."/>
        </authorList>
    </citation>
    <scope>NUCLEOTIDE SEQUENCE [LARGE SCALE GENOMIC DNA]</scope>
    <source>
        <strain evidence="2">YJ-61-S</strain>
    </source>
</reference>
<evidence type="ECO:0008006" key="3">
    <source>
        <dbReference type="Google" id="ProtNLM"/>
    </source>
</evidence>
<dbReference type="EMBL" id="JBHSFV010000001">
    <property type="protein sequence ID" value="MFC4632724.1"/>
    <property type="molecule type" value="Genomic_DNA"/>
</dbReference>
<sequence>MSLLSRIWDKVKHSESVLYPTFQIDVAKILDDNSRMGKPIVARKNYFEITLTEQFLKDRREYWNEYIPLTVFLTEFIYDKKRSAFPFVIGPDLLKSIEQLDGNESIRYTNTRVVGPTPYRGDNVALFSGLFRIKTRNWAKQTISLVESVAKAFDSSKLSGYLNVAEPLLNGIEGFLGMDGDTQFRIGQRNEYRDSATHSREIFESGFWVMVKEDQSNVKKENFWIKDGQLHYGTKKETIKPYRKSDYILYEINSLDIRNDYETFDFHIHWENAREAIIKKNIDQANSEFQSLTVNLLRSHDIIDPQKNQLLMMYSGLFEDMKSAFINKASISDVFTSLRSNKKALEAQGIKIDMGERVSAIATDFVNKSSSNFKKKNFVIDQQFIKEALESSTLNQPELLNMDSFEIGAMNPTVDLL</sequence>